<evidence type="ECO:0000256" key="13">
    <source>
        <dbReference type="ARBA" id="ARBA00047880"/>
    </source>
</evidence>
<evidence type="ECO:0000313" key="17">
    <source>
        <dbReference type="EMBL" id="AMO70380.1"/>
    </source>
</evidence>
<dbReference type="SUPFAM" id="SSF82114">
    <property type="entry name" value="Riboflavin kinase-like"/>
    <property type="match status" value="1"/>
</dbReference>
<dbReference type="UniPathway" id="UPA00276">
    <property type="reaction ID" value="UER00406"/>
</dbReference>
<dbReference type="EMBL" id="CP014544">
    <property type="protein sequence ID" value="AMO70380.1"/>
    <property type="molecule type" value="Genomic_DNA"/>
</dbReference>
<comment type="similarity">
    <text evidence="15">Belongs to the ribF family.</text>
</comment>
<dbReference type="InterPro" id="IPR015864">
    <property type="entry name" value="FAD_synthase"/>
</dbReference>
<comment type="pathway">
    <text evidence="2 15">Cofactor biosynthesis; FAD biosynthesis; FAD from FMN: step 1/1.</text>
</comment>
<evidence type="ECO:0000256" key="11">
    <source>
        <dbReference type="ARBA" id="ARBA00022840"/>
    </source>
</evidence>
<proteinExistence type="inferred from homology"/>
<dbReference type="Proteomes" id="UP000074119">
    <property type="component" value="Chromosome"/>
</dbReference>
<protein>
    <recommendedName>
        <fullName evidence="15">Riboflavin biosynthesis protein</fullName>
    </recommendedName>
    <domain>
        <recommendedName>
            <fullName evidence="15">Riboflavin kinase</fullName>
            <ecNumber evidence="15">2.7.1.26</ecNumber>
        </recommendedName>
        <alternativeName>
            <fullName evidence="15">Flavokinase</fullName>
        </alternativeName>
    </domain>
    <domain>
        <recommendedName>
            <fullName evidence="15">FMN adenylyltransferase</fullName>
            <ecNumber evidence="15">2.7.7.2</ecNumber>
        </recommendedName>
        <alternativeName>
            <fullName evidence="15">FAD pyrophosphorylase</fullName>
        </alternativeName>
        <alternativeName>
            <fullName evidence="15">FAD synthase</fullName>
        </alternativeName>
    </domain>
</protein>
<dbReference type="GO" id="GO:0003919">
    <property type="term" value="F:FMN adenylyltransferase activity"/>
    <property type="evidence" value="ECO:0007669"/>
    <property type="project" value="UniProtKB-UniRule"/>
</dbReference>
<keyword evidence="4 15" id="KW-0285">Flavoprotein</keyword>
<evidence type="ECO:0000256" key="8">
    <source>
        <dbReference type="ARBA" id="ARBA00022741"/>
    </source>
</evidence>
<accession>A0A127MAX7</accession>
<dbReference type="InterPro" id="IPR002606">
    <property type="entry name" value="Riboflavin_kinase_bac"/>
</dbReference>
<dbReference type="KEGG" id="zal:AZF00_14260"/>
<dbReference type="GO" id="GO:0008531">
    <property type="term" value="F:riboflavin kinase activity"/>
    <property type="evidence" value="ECO:0007669"/>
    <property type="project" value="UniProtKB-UniRule"/>
</dbReference>
<dbReference type="GO" id="GO:0006747">
    <property type="term" value="P:FAD biosynthetic process"/>
    <property type="evidence" value="ECO:0007669"/>
    <property type="project" value="UniProtKB-UniRule"/>
</dbReference>
<dbReference type="InterPro" id="IPR023468">
    <property type="entry name" value="Riboflavin_kinase"/>
</dbReference>
<comment type="function">
    <text evidence="1">Catalyzes the phosphorylation of riboflavin to FMN followed by the adenylation of FMN to FAD.</text>
</comment>
<keyword evidence="7 15" id="KW-0548">Nucleotidyltransferase</keyword>
<dbReference type="RefSeq" id="WP_008251482.1">
    <property type="nucleotide sequence ID" value="NZ_CP014544.1"/>
</dbReference>
<evidence type="ECO:0000256" key="12">
    <source>
        <dbReference type="ARBA" id="ARBA00023268"/>
    </source>
</evidence>
<dbReference type="SUPFAM" id="SSF52374">
    <property type="entry name" value="Nucleotidylyl transferase"/>
    <property type="match status" value="1"/>
</dbReference>
<evidence type="ECO:0000256" key="4">
    <source>
        <dbReference type="ARBA" id="ARBA00022630"/>
    </source>
</evidence>
<evidence type="ECO:0000256" key="9">
    <source>
        <dbReference type="ARBA" id="ARBA00022777"/>
    </source>
</evidence>
<dbReference type="FunFam" id="3.40.50.620:FF:000021">
    <property type="entry name" value="Riboflavin biosynthesis protein"/>
    <property type="match status" value="1"/>
</dbReference>
<dbReference type="NCBIfam" id="NF004162">
    <property type="entry name" value="PRK05627.1-5"/>
    <property type="match status" value="1"/>
</dbReference>
<evidence type="ECO:0000256" key="10">
    <source>
        <dbReference type="ARBA" id="ARBA00022827"/>
    </source>
</evidence>
<dbReference type="NCBIfam" id="NF004159">
    <property type="entry name" value="PRK05627.1-2"/>
    <property type="match status" value="1"/>
</dbReference>
<comment type="pathway">
    <text evidence="3 15">Cofactor biosynthesis; FMN biosynthesis; FMN from riboflavin (ATP route): step 1/1.</text>
</comment>
<evidence type="ECO:0000259" key="16">
    <source>
        <dbReference type="SMART" id="SM00904"/>
    </source>
</evidence>
<dbReference type="InterPro" id="IPR015865">
    <property type="entry name" value="Riboflavin_kinase_bac/euk"/>
</dbReference>
<comment type="catalytic activity">
    <reaction evidence="14 15">
        <text>FMN + ATP + H(+) = FAD + diphosphate</text>
        <dbReference type="Rhea" id="RHEA:17237"/>
        <dbReference type="ChEBI" id="CHEBI:15378"/>
        <dbReference type="ChEBI" id="CHEBI:30616"/>
        <dbReference type="ChEBI" id="CHEBI:33019"/>
        <dbReference type="ChEBI" id="CHEBI:57692"/>
        <dbReference type="ChEBI" id="CHEBI:58210"/>
        <dbReference type="EC" id="2.7.7.2"/>
    </reaction>
</comment>
<sequence>MELIRGFKHFRPEHRGCVATIGAFDGVHLGHQAVLRQLIAKGKEMGLPSTVVLFEPLPREFFSPNDAPARLMSFREKFDALRELGIDRVLRIRFTPDFRDLTASEFIHTLFVAGLGVKYIVVGDDLRFGRNRSGDFGLLRKFGNVNGFEVVDTSTLQFAGERVSSTRIREVLADADFALAERLLGRRYSISGRVIVGQQLGRTIGTPTANVELHRLRSPLSGVFAVEVYGAAEGMCPGVANVGVRPTIGDLSKAILEVHLLDFNQNIYGRKIRVVFRKKLREEAKFDGLDALQAQISNDVEQARSFFDL</sequence>
<dbReference type="Pfam" id="PF06574">
    <property type="entry name" value="FAD_syn"/>
    <property type="match status" value="1"/>
</dbReference>
<dbReference type="PANTHER" id="PTHR22749:SF6">
    <property type="entry name" value="RIBOFLAVIN KINASE"/>
    <property type="match status" value="1"/>
</dbReference>
<gene>
    <name evidence="17" type="ORF">AZF00_14260</name>
</gene>
<dbReference type="InterPro" id="IPR014729">
    <property type="entry name" value="Rossmann-like_a/b/a_fold"/>
</dbReference>
<reference evidence="17 18" key="1">
    <citation type="submission" date="2015-12" db="EMBL/GenBank/DDBJ databases">
        <authorList>
            <person name="Shamseldin A."/>
            <person name="Moawad H."/>
            <person name="Abd El-Rahim W.M."/>
            <person name="Sadowsky M.J."/>
        </authorList>
    </citation>
    <scope>NUCLEOTIDE SEQUENCE [LARGE SCALE GENOMIC DNA]</scope>
    <source>
        <strain evidence="17 18">SM2</strain>
    </source>
</reference>
<dbReference type="InterPro" id="IPR023465">
    <property type="entry name" value="Riboflavin_kinase_dom_sf"/>
</dbReference>
<evidence type="ECO:0000256" key="2">
    <source>
        <dbReference type="ARBA" id="ARBA00004726"/>
    </source>
</evidence>
<dbReference type="AlphaFoldDB" id="A0A127MAX7"/>
<evidence type="ECO:0000256" key="1">
    <source>
        <dbReference type="ARBA" id="ARBA00002121"/>
    </source>
</evidence>
<dbReference type="NCBIfam" id="NF004163">
    <property type="entry name" value="PRK05627.1-6"/>
    <property type="match status" value="1"/>
</dbReference>
<dbReference type="NCBIfam" id="TIGR00083">
    <property type="entry name" value="ribF"/>
    <property type="match status" value="1"/>
</dbReference>
<dbReference type="UniPathway" id="UPA00277">
    <property type="reaction ID" value="UER00407"/>
</dbReference>
<evidence type="ECO:0000256" key="6">
    <source>
        <dbReference type="ARBA" id="ARBA00022679"/>
    </source>
</evidence>
<keyword evidence="9 15" id="KW-0418">Kinase</keyword>
<dbReference type="SMART" id="SM00904">
    <property type="entry name" value="Flavokinase"/>
    <property type="match status" value="1"/>
</dbReference>
<evidence type="ECO:0000256" key="14">
    <source>
        <dbReference type="ARBA" id="ARBA00049494"/>
    </source>
</evidence>
<evidence type="ECO:0000313" key="18">
    <source>
        <dbReference type="Proteomes" id="UP000074119"/>
    </source>
</evidence>
<feature type="domain" description="Riboflavin kinase" evidence="16">
    <location>
        <begin position="183"/>
        <end position="308"/>
    </location>
</feature>
<keyword evidence="8 15" id="KW-0547">Nucleotide-binding</keyword>
<name>A0A127MAX7_9GAMM</name>
<keyword evidence="11 15" id="KW-0067">ATP-binding</keyword>
<dbReference type="NCBIfam" id="NF004160">
    <property type="entry name" value="PRK05627.1-3"/>
    <property type="match status" value="1"/>
</dbReference>
<evidence type="ECO:0000256" key="5">
    <source>
        <dbReference type="ARBA" id="ARBA00022643"/>
    </source>
</evidence>
<dbReference type="Pfam" id="PF01687">
    <property type="entry name" value="Flavokinase"/>
    <property type="match status" value="1"/>
</dbReference>
<keyword evidence="12" id="KW-0511">Multifunctional enzyme</keyword>
<dbReference type="GO" id="GO:0005524">
    <property type="term" value="F:ATP binding"/>
    <property type="evidence" value="ECO:0007669"/>
    <property type="project" value="UniProtKB-UniRule"/>
</dbReference>
<dbReference type="Gene3D" id="2.40.30.30">
    <property type="entry name" value="Riboflavin kinase-like"/>
    <property type="match status" value="1"/>
</dbReference>
<dbReference type="GO" id="GO:0009231">
    <property type="term" value="P:riboflavin biosynthetic process"/>
    <property type="evidence" value="ECO:0007669"/>
    <property type="project" value="InterPro"/>
</dbReference>
<dbReference type="GO" id="GO:0009398">
    <property type="term" value="P:FMN biosynthetic process"/>
    <property type="evidence" value="ECO:0007669"/>
    <property type="project" value="UniProtKB-UniRule"/>
</dbReference>
<dbReference type="PIRSF" id="PIRSF004491">
    <property type="entry name" value="FAD_Synth"/>
    <property type="match status" value="1"/>
</dbReference>
<organism evidence="17 18">
    <name type="scientific">Zhongshania aliphaticivorans</name>
    <dbReference type="NCBI Taxonomy" id="1470434"/>
    <lineage>
        <taxon>Bacteria</taxon>
        <taxon>Pseudomonadati</taxon>
        <taxon>Pseudomonadota</taxon>
        <taxon>Gammaproteobacteria</taxon>
        <taxon>Cellvibrionales</taxon>
        <taxon>Spongiibacteraceae</taxon>
        <taxon>Zhongshania</taxon>
    </lineage>
</organism>
<comment type="catalytic activity">
    <reaction evidence="13 15">
        <text>riboflavin + ATP = FMN + ADP + H(+)</text>
        <dbReference type="Rhea" id="RHEA:14357"/>
        <dbReference type="ChEBI" id="CHEBI:15378"/>
        <dbReference type="ChEBI" id="CHEBI:30616"/>
        <dbReference type="ChEBI" id="CHEBI:57986"/>
        <dbReference type="ChEBI" id="CHEBI:58210"/>
        <dbReference type="ChEBI" id="CHEBI:456216"/>
        <dbReference type="EC" id="2.7.1.26"/>
    </reaction>
</comment>
<dbReference type="EC" id="2.7.1.26" evidence="15"/>
<keyword evidence="5 15" id="KW-0288">FMN</keyword>
<keyword evidence="10 15" id="KW-0274">FAD</keyword>
<dbReference type="STRING" id="1470434.AZF00_14260"/>
<dbReference type="EC" id="2.7.7.2" evidence="15"/>
<evidence type="ECO:0000256" key="7">
    <source>
        <dbReference type="ARBA" id="ARBA00022695"/>
    </source>
</evidence>
<evidence type="ECO:0000256" key="3">
    <source>
        <dbReference type="ARBA" id="ARBA00005201"/>
    </source>
</evidence>
<dbReference type="Gene3D" id="3.40.50.620">
    <property type="entry name" value="HUPs"/>
    <property type="match status" value="1"/>
</dbReference>
<dbReference type="CDD" id="cd02064">
    <property type="entry name" value="FAD_synthetase_N"/>
    <property type="match status" value="1"/>
</dbReference>
<keyword evidence="6 15" id="KW-0808">Transferase</keyword>
<evidence type="ECO:0000256" key="15">
    <source>
        <dbReference type="PIRNR" id="PIRNR004491"/>
    </source>
</evidence>
<dbReference type="PANTHER" id="PTHR22749">
    <property type="entry name" value="RIBOFLAVIN KINASE/FMN ADENYLYLTRANSFERASE"/>
    <property type="match status" value="1"/>
</dbReference>